<evidence type="ECO:0000256" key="1">
    <source>
        <dbReference type="SAM" id="SignalP"/>
    </source>
</evidence>
<dbReference type="SMART" id="SM00460">
    <property type="entry name" value="TGc"/>
    <property type="match status" value="1"/>
</dbReference>
<protein>
    <submittedName>
        <fullName evidence="3">Kyphoscoliosis peptidase</fullName>
    </submittedName>
</protein>
<gene>
    <name evidence="3" type="ORF">F5984_14100</name>
</gene>
<dbReference type="Proteomes" id="UP000488299">
    <property type="component" value="Unassembled WGS sequence"/>
</dbReference>
<dbReference type="InterPro" id="IPR056564">
    <property type="entry name" value="Ig-like_KY"/>
</dbReference>
<dbReference type="PANTHER" id="PTHR46333">
    <property type="entry name" value="CYTOKINESIS PROTEIN 3"/>
    <property type="match status" value="1"/>
</dbReference>
<comment type="caution">
    <text evidence="3">The sequence shown here is derived from an EMBL/GenBank/DDBJ whole genome shotgun (WGS) entry which is preliminary data.</text>
</comment>
<feature type="signal peptide" evidence="1">
    <location>
        <begin position="1"/>
        <end position="23"/>
    </location>
</feature>
<dbReference type="GO" id="GO:0005737">
    <property type="term" value="C:cytoplasm"/>
    <property type="evidence" value="ECO:0007669"/>
    <property type="project" value="TreeGrafter"/>
</dbReference>
<dbReference type="InterPro" id="IPR038765">
    <property type="entry name" value="Papain-like_cys_pep_sf"/>
</dbReference>
<dbReference type="Gene3D" id="3.10.620.30">
    <property type="match status" value="1"/>
</dbReference>
<evidence type="ECO:0000313" key="4">
    <source>
        <dbReference type="Proteomes" id="UP000488299"/>
    </source>
</evidence>
<dbReference type="SUPFAM" id="SSF54001">
    <property type="entry name" value="Cysteine proteinases"/>
    <property type="match status" value="1"/>
</dbReference>
<dbReference type="Pfam" id="PF01841">
    <property type="entry name" value="Transglut_core"/>
    <property type="match status" value="1"/>
</dbReference>
<name>A0A7J5TYV4_9BACT</name>
<dbReference type="AlphaFoldDB" id="A0A7J5TYV4"/>
<dbReference type="RefSeq" id="WP_152124890.1">
    <property type="nucleotide sequence ID" value="NZ_WELI01000005.1"/>
</dbReference>
<accession>A0A7J5TYV4</accession>
<dbReference type="InterPro" id="IPR002931">
    <property type="entry name" value="Transglutaminase-like"/>
</dbReference>
<keyword evidence="1" id="KW-0732">Signal</keyword>
<evidence type="ECO:0000313" key="3">
    <source>
        <dbReference type="EMBL" id="KAB7730294.1"/>
    </source>
</evidence>
<dbReference type="InterPro" id="IPR052557">
    <property type="entry name" value="CAP/Cytokinesis_protein"/>
</dbReference>
<organism evidence="3 4">
    <name type="scientific">Rudanella paleaurantiibacter</name>
    <dbReference type="NCBI Taxonomy" id="2614655"/>
    <lineage>
        <taxon>Bacteria</taxon>
        <taxon>Pseudomonadati</taxon>
        <taxon>Bacteroidota</taxon>
        <taxon>Cytophagia</taxon>
        <taxon>Cytophagales</taxon>
        <taxon>Cytophagaceae</taxon>
        <taxon>Rudanella</taxon>
    </lineage>
</organism>
<proteinExistence type="predicted"/>
<keyword evidence="4" id="KW-1185">Reference proteome</keyword>
<dbReference type="Pfam" id="PF23265">
    <property type="entry name" value="Ig-like_KY"/>
    <property type="match status" value="1"/>
</dbReference>
<evidence type="ECO:0000259" key="2">
    <source>
        <dbReference type="SMART" id="SM00460"/>
    </source>
</evidence>
<feature type="chain" id="PRO_5029852396" evidence="1">
    <location>
        <begin position="24"/>
        <end position="345"/>
    </location>
</feature>
<reference evidence="3 4" key="1">
    <citation type="submission" date="2019-10" db="EMBL/GenBank/DDBJ databases">
        <title>Rudanella paleaurantiibacter sp. nov., isolated from sludge.</title>
        <authorList>
            <person name="Xu S.Q."/>
        </authorList>
    </citation>
    <scope>NUCLEOTIDE SEQUENCE [LARGE SCALE GENOMIC DNA]</scope>
    <source>
        <strain evidence="3 4">HX-22-17</strain>
    </source>
</reference>
<feature type="domain" description="Transglutaminase-like" evidence="2">
    <location>
        <begin position="122"/>
        <end position="189"/>
    </location>
</feature>
<sequence>MRNYTLGLSLATLMLLTGSGFVAAPSAPARSTNLVSWETTANPLLAYAPDANYSAIDDYARRTPESQSRDLTTLAKHLTAPARSDLAKARSIYAWILSHVRYDMNAYGNGTYFSEVEYANRVLKSRRAVCTGFSLLYKHLLNRAGVDVANVKGYSRTDDGTAGQPTGPVDHEWNAVKLDGDWYLVDITWAITTGKSGRPNDHYFLTDPQAFVAQHLPADPRWQLLNPTVSKAAFDRFPKLYDAYFRMGFDSRFPQNGLIRTNDVATITFRNPEDVKIICSMARPGYNSVQTVPSTLQRNGDTYTLTVRVPQRGTSTLFVFAKPKAEPGGRYQQYEAIGSFSVVKG</sequence>
<dbReference type="PANTHER" id="PTHR46333:SF2">
    <property type="entry name" value="CYTOKINESIS PROTEIN 3"/>
    <property type="match status" value="1"/>
</dbReference>
<dbReference type="EMBL" id="WELI01000005">
    <property type="protein sequence ID" value="KAB7730294.1"/>
    <property type="molecule type" value="Genomic_DNA"/>
</dbReference>